<evidence type="ECO:0000313" key="4">
    <source>
        <dbReference type="Proteomes" id="UP001285441"/>
    </source>
</evidence>
<dbReference type="Gene3D" id="1.20.58.340">
    <property type="entry name" value="Magnesium transport protein CorA, transmembrane region"/>
    <property type="match status" value="1"/>
</dbReference>
<keyword evidence="2" id="KW-0472">Membrane</keyword>
<feature type="compositionally biased region" description="Basic and acidic residues" evidence="1">
    <location>
        <begin position="208"/>
        <end position="219"/>
    </location>
</feature>
<gene>
    <name evidence="3" type="ORF">B0H63DRAFT_525268</name>
</gene>
<name>A0AAE0KJV9_9PEZI</name>
<reference evidence="3" key="1">
    <citation type="journal article" date="2023" name="Mol. Phylogenet. Evol.">
        <title>Genome-scale phylogeny and comparative genomics of the fungal order Sordariales.</title>
        <authorList>
            <person name="Hensen N."/>
            <person name="Bonometti L."/>
            <person name="Westerberg I."/>
            <person name="Brannstrom I.O."/>
            <person name="Guillou S."/>
            <person name="Cros-Aarteil S."/>
            <person name="Calhoun S."/>
            <person name="Haridas S."/>
            <person name="Kuo A."/>
            <person name="Mondo S."/>
            <person name="Pangilinan J."/>
            <person name="Riley R."/>
            <person name="LaButti K."/>
            <person name="Andreopoulos B."/>
            <person name="Lipzen A."/>
            <person name="Chen C."/>
            <person name="Yan M."/>
            <person name="Daum C."/>
            <person name="Ng V."/>
            <person name="Clum A."/>
            <person name="Steindorff A."/>
            <person name="Ohm R.A."/>
            <person name="Martin F."/>
            <person name="Silar P."/>
            <person name="Natvig D.O."/>
            <person name="Lalanne C."/>
            <person name="Gautier V."/>
            <person name="Ament-Velasquez S.L."/>
            <person name="Kruys A."/>
            <person name="Hutchinson M.I."/>
            <person name="Powell A.J."/>
            <person name="Barry K."/>
            <person name="Miller A.N."/>
            <person name="Grigoriev I.V."/>
            <person name="Debuchy R."/>
            <person name="Gladieux P."/>
            <person name="Hiltunen Thoren M."/>
            <person name="Johannesson H."/>
        </authorList>
    </citation>
    <scope>NUCLEOTIDE SEQUENCE</scope>
    <source>
        <strain evidence="3">CBS 232.78</strain>
    </source>
</reference>
<organism evidence="3 4">
    <name type="scientific">Podospora didyma</name>
    <dbReference type="NCBI Taxonomy" id="330526"/>
    <lineage>
        <taxon>Eukaryota</taxon>
        <taxon>Fungi</taxon>
        <taxon>Dikarya</taxon>
        <taxon>Ascomycota</taxon>
        <taxon>Pezizomycotina</taxon>
        <taxon>Sordariomycetes</taxon>
        <taxon>Sordariomycetidae</taxon>
        <taxon>Sordariales</taxon>
        <taxon>Podosporaceae</taxon>
        <taxon>Podospora</taxon>
    </lineage>
</organism>
<dbReference type="Proteomes" id="UP001285441">
    <property type="component" value="Unassembled WGS sequence"/>
</dbReference>
<dbReference type="AlphaFoldDB" id="A0AAE0KJV9"/>
<comment type="caution">
    <text evidence="3">The sequence shown here is derived from an EMBL/GenBank/DDBJ whole genome shotgun (WGS) entry which is preliminary data.</text>
</comment>
<proteinExistence type="predicted"/>
<accession>A0AAE0KJV9</accession>
<evidence type="ECO:0000256" key="2">
    <source>
        <dbReference type="SAM" id="Phobius"/>
    </source>
</evidence>
<feature type="transmembrane region" description="Helical" evidence="2">
    <location>
        <begin position="352"/>
        <end position="375"/>
    </location>
</feature>
<keyword evidence="2" id="KW-1133">Transmembrane helix</keyword>
<protein>
    <submittedName>
        <fullName evidence="3">Uncharacterized protein</fullName>
    </submittedName>
</protein>
<dbReference type="EMBL" id="JAULSW010000006">
    <property type="protein sequence ID" value="KAK3378009.1"/>
    <property type="molecule type" value="Genomic_DNA"/>
</dbReference>
<evidence type="ECO:0000256" key="1">
    <source>
        <dbReference type="SAM" id="MobiDB-lite"/>
    </source>
</evidence>
<feature type="region of interest" description="Disordered" evidence="1">
    <location>
        <begin position="204"/>
        <end position="233"/>
    </location>
</feature>
<feature type="transmembrane region" description="Helical" evidence="2">
    <location>
        <begin position="310"/>
        <end position="332"/>
    </location>
</feature>
<sequence>MQFIGDNNDTGPQPRQAIIYNCRTSNAWPEDLALTVTHFPEERVTFAILFGCSEKTERNVIARLKRAGQDAAHPMLLPGIVAELERSRQMEIVEKMIDNVEGEIFQLDTRHVSSWRHSDSDRVRRNRKKRVAWLNTTYARNALTSWKTQLSKMAGQVDEYTALVDQILGYSMEDLKKCASSRSPKSSVEDPMLLEGLEATSTVDEDVESRKELAAKESFQDDEPELSAHEQRPKWGEVLQAEIKHRQETLKVGMSLKDRLVAICDEYEDRVRDCTMRVEGMAMTTQWSHGETNVEIATATGQDSSQMRSIALVTMIFLPGTFFASIFSMSFFNWSPSGASGDQERQPFVSQYIWIYVSVTALFTLATLTLFWYFIIHRPKRARKLDDDDSDCESIDF</sequence>
<keyword evidence="2" id="KW-0812">Transmembrane</keyword>
<evidence type="ECO:0000313" key="3">
    <source>
        <dbReference type="EMBL" id="KAK3378009.1"/>
    </source>
</evidence>
<keyword evidence="4" id="KW-1185">Reference proteome</keyword>
<reference evidence="3" key="2">
    <citation type="submission" date="2023-06" db="EMBL/GenBank/DDBJ databases">
        <authorList>
            <consortium name="Lawrence Berkeley National Laboratory"/>
            <person name="Haridas S."/>
            <person name="Hensen N."/>
            <person name="Bonometti L."/>
            <person name="Westerberg I."/>
            <person name="Brannstrom I.O."/>
            <person name="Guillou S."/>
            <person name="Cros-Aarteil S."/>
            <person name="Calhoun S."/>
            <person name="Kuo A."/>
            <person name="Mondo S."/>
            <person name="Pangilinan J."/>
            <person name="Riley R."/>
            <person name="LaButti K."/>
            <person name="Andreopoulos B."/>
            <person name="Lipzen A."/>
            <person name="Chen C."/>
            <person name="Yanf M."/>
            <person name="Daum C."/>
            <person name="Ng V."/>
            <person name="Clum A."/>
            <person name="Steindorff A."/>
            <person name="Ohm R."/>
            <person name="Martin F."/>
            <person name="Silar P."/>
            <person name="Natvig D."/>
            <person name="Lalanne C."/>
            <person name="Gautier V."/>
            <person name="Ament-velasquez S.L."/>
            <person name="Kruys A."/>
            <person name="Hutchinson M.I."/>
            <person name="Powell A.J."/>
            <person name="Barry K."/>
            <person name="Miller A.N."/>
            <person name="Grigoriev I.V."/>
            <person name="Debuchy R."/>
            <person name="Gladieux P."/>
            <person name="Thoren M.H."/>
            <person name="Johannesson H."/>
        </authorList>
    </citation>
    <scope>NUCLEOTIDE SEQUENCE</scope>
    <source>
        <strain evidence="3">CBS 232.78</strain>
    </source>
</reference>